<evidence type="ECO:0000313" key="5">
    <source>
        <dbReference type="EMBL" id="OAJ58898.1"/>
    </source>
</evidence>
<dbReference type="Proteomes" id="UP000077961">
    <property type="component" value="Unassembled WGS sequence"/>
</dbReference>
<evidence type="ECO:0000259" key="3">
    <source>
        <dbReference type="Pfam" id="PF01478"/>
    </source>
</evidence>
<feature type="transmembrane region" description="Helical" evidence="2">
    <location>
        <begin position="58"/>
        <end position="75"/>
    </location>
</feature>
<dbReference type="PANTHER" id="PTHR30487:SF0">
    <property type="entry name" value="PREPILIN LEADER PEPTIDASE_N-METHYLTRANSFERASE-RELATED"/>
    <property type="match status" value="1"/>
</dbReference>
<dbReference type="Proteomes" id="UP000078116">
    <property type="component" value="Unassembled WGS sequence"/>
</dbReference>
<reference evidence="6 7" key="1">
    <citation type="submission" date="2016-04" db="EMBL/GenBank/DDBJ databases">
        <title>Reclassification of Paraburkholderia panaciterrae (Farh et al. 2015) Dobritsa &amp; Samadpour 2016 as a later homotypic synonym of Paraburkholderia ginsengiterrae (Farh et al. 2015) Dobritsa &amp; Samadpour 2016.</title>
        <authorList>
            <person name="Dobritsa A.P."/>
            <person name="Kutumbaka K."/>
            <person name="Samadpour M."/>
        </authorList>
    </citation>
    <scope>NUCLEOTIDE SEQUENCE [LARGE SCALE GENOMIC DNA]</scope>
    <source>
        <strain evidence="4 7">DCY85</strain>
        <strain evidence="5 6">DCY85-1</strain>
    </source>
</reference>
<dbReference type="Gene3D" id="1.20.120.1220">
    <property type="match status" value="1"/>
</dbReference>
<dbReference type="InterPro" id="IPR000045">
    <property type="entry name" value="Prepilin_IV_endopep_pep"/>
</dbReference>
<feature type="transmembrane region" description="Helical" evidence="2">
    <location>
        <begin position="159"/>
        <end position="181"/>
    </location>
</feature>
<feature type="domain" description="Prepilin type IV endopeptidase peptidase" evidence="3">
    <location>
        <begin position="12"/>
        <end position="114"/>
    </location>
</feature>
<dbReference type="RefSeq" id="WP_064268064.1">
    <property type="nucleotide sequence ID" value="NZ_LXJZ01000172.1"/>
</dbReference>
<keyword evidence="2" id="KW-0472">Membrane</keyword>
<organism evidence="4 7">
    <name type="scientific">Paraburkholderia ginsengiterrae</name>
    <dbReference type="NCBI Taxonomy" id="1462993"/>
    <lineage>
        <taxon>Bacteria</taxon>
        <taxon>Pseudomonadati</taxon>
        <taxon>Pseudomonadota</taxon>
        <taxon>Betaproteobacteria</taxon>
        <taxon>Burkholderiales</taxon>
        <taxon>Burkholderiaceae</taxon>
        <taxon>Paraburkholderia</taxon>
    </lineage>
</organism>
<dbReference type="InterPro" id="IPR050882">
    <property type="entry name" value="Prepilin_peptidase/N-MTase"/>
</dbReference>
<evidence type="ECO:0000256" key="2">
    <source>
        <dbReference type="SAM" id="Phobius"/>
    </source>
</evidence>
<evidence type="ECO:0000313" key="6">
    <source>
        <dbReference type="Proteomes" id="UP000077961"/>
    </source>
</evidence>
<dbReference type="GO" id="GO:0006465">
    <property type="term" value="P:signal peptide processing"/>
    <property type="evidence" value="ECO:0007669"/>
    <property type="project" value="TreeGrafter"/>
</dbReference>
<name>A0A1A9N0T8_9BURK</name>
<keyword evidence="2" id="KW-1133">Transmembrane helix</keyword>
<feature type="transmembrane region" description="Helical" evidence="2">
    <location>
        <begin position="33"/>
        <end position="52"/>
    </location>
</feature>
<dbReference type="Pfam" id="PF01478">
    <property type="entry name" value="Peptidase_A24"/>
    <property type="match status" value="1"/>
</dbReference>
<proteinExistence type="inferred from homology"/>
<protein>
    <submittedName>
        <fullName evidence="4">Peptidase A24</fullName>
    </submittedName>
</protein>
<dbReference type="EMBL" id="LXJZ01000172">
    <property type="protein sequence ID" value="OAJ58898.1"/>
    <property type="molecule type" value="Genomic_DNA"/>
</dbReference>
<dbReference type="OrthoDB" id="5508079at2"/>
<comment type="caution">
    <text evidence="4">The sequence shown here is derived from an EMBL/GenBank/DDBJ whole genome shotgun (WGS) entry which is preliminary data.</text>
</comment>
<dbReference type="GO" id="GO:0004190">
    <property type="term" value="F:aspartic-type endopeptidase activity"/>
    <property type="evidence" value="ECO:0007669"/>
    <property type="project" value="InterPro"/>
</dbReference>
<keyword evidence="2" id="KW-0812">Transmembrane</keyword>
<evidence type="ECO:0000313" key="4">
    <source>
        <dbReference type="EMBL" id="OAJ53431.1"/>
    </source>
</evidence>
<feature type="transmembrane region" description="Helical" evidence="2">
    <location>
        <begin position="87"/>
        <end position="115"/>
    </location>
</feature>
<evidence type="ECO:0000256" key="1">
    <source>
        <dbReference type="ARBA" id="ARBA00005801"/>
    </source>
</evidence>
<accession>A0A1A9N0T8</accession>
<dbReference type="PANTHER" id="PTHR30487">
    <property type="entry name" value="TYPE 4 PREPILIN-LIKE PROTEINS LEADER PEPTIDE-PROCESSING ENZYME"/>
    <property type="match status" value="1"/>
</dbReference>
<dbReference type="GO" id="GO:0005886">
    <property type="term" value="C:plasma membrane"/>
    <property type="evidence" value="ECO:0007669"/>
    <property type="project" value="TreeGrafter"/>
</dbReference>
<sequence>MFLPPQPIPLCVTALTILTASTDITSRRIPNRVIAIGLAAALLVQVWLHGPLAGGEEWLTGALTGFAVLLPFYLLRGMAAGDVKLMLTIGAWVGPALTVRIALATFVIGGIWSLWVTLRHGRMRQLLVNLWCIASHAGHPGLPQTGELGYQQNESVGSLPYGVAIAAGTLGVLFASAAWPYNL</sequence>
<dbReference type="STRING" id="1462993.A6V36_29380"/>
<keyword evidence="6" id="KW-1185">Reference proteome</keyword>
<comment type="similarity">
    <text evidence="1">Belongs to the peptidase A24 family.</text>
</comment>
<dbReference type="AlphaFoldDB" id="A0A1A9N0T8"/>
<gene>
    <name evidence="5" type="ORF">A6V36_29380</name>
    <name evidence="4" type="ORF">A6V37_08525</name>
</gene>
<dbReference type="EMBL" id="LXKA01000360">
    <property type="protein sequence ID" value="OAJ53431.1"/>
    <property type="molecule type" value="Genomic_DNA"/>
</dbReference>
<evidence type="ECO:0000313" key="7">
    <source>
        <dbReference type="Proteomes" id="UP000078116"/>
    </source>
</evidence>